<dbReference type="Pfam" id="PF13787">
    <property type="entry name" value="HXXEE"/>
    <property type="match status" value="1"/>
</dbReference>
<dbReference type="EMBL" id="JBDJAW010000034">
    <property type="protein sequence ID" value="MEN3539478.1"/>
    <property type="molecule type" value="Genomic_DNA"/>
</dbReference>
<comment type="caution">
    <text evidence="2">The sequence shown here is derived from an EMBL/GenBank/DDBJ whole genome shotgun (WGS) entry which is preliminary data.</text>
</comment>
<name>A0ABV0AXX7_9ACTN</name>
<accession>A0ABV0AXX7</accession>
<keyword evidence="1" id="KW-0472">Membrane</keyword>
<keyword evidence="3" id="KW-1185">Reference proteome</keyword>
<dbReference type="Proteomes" id="UP001447516">
    <property type="component" value="Unassembled WGS sequence"/>
</dbReference>
<protein>
    <submittedName>
        <fullName evidence="2">HXXEE domain-containing protein</fullName>
    </submittedName>
</protein>
<evidence type="ECO:0000256" key="1">
    <source>
        <dbReference type="SAM" id="Phobius"/>
    </source>
</evidence>
<feature type="transmembrane region" description="Helical" evidence="1">
    <location>
        <begin position="159"/>
        <end position="177"/>
    </location>
</feature>
<feature type="transmembrane region" description="Helical" evidence="1">
    <location>
        <begin position="94"/>
        <end position="113"/>
    </location>
</feature>
<proteinExistence type="predicted"/>
<keyword evidence="1" id="KW-0812">Transmembrane</keyword>
<dbReference type="RefSeq" id="WP_346229371.1">
    <property type="nucleotide sequence ID" value="NZ_JBDJAW010000034.1"/>
</dbReference>
<reference evidence="2 3" key="1">
    <citation type="submission" date="2024-05" db="EMBL/GenBank/DDBJ databases">
        <title>Microbispora sp.ZYX-F-249.</title>
        <authorList>
            <person name="Xie H."/>
        </authorList>
    </citation>
    <scope>NUCLEOTIDE SEQUENCE [LARGE SCALE GENOMIC DNA]</scope>
    <source>
        <strain evidence="2 3">ZYX-F-249</strain>
    </source>
</reference>
<organism evidence="2 3">
    <name type="scientific">Microbispora maris</name>
    <dbReference type="NCBI Taxonomy" id="3144104"/>
    <lineage>
        <taxon>Bacteria</taxon>
        <taxon>Bacillati</taxon>
        <taxon>Actinomycetota</taxon>
        <taxon>Actinomycetes</taxon>
        <taxon>Streptosporangiales</taxon>
        <taxon>Streptosporangiaceae</taxon>
        <taxon>Microbispora</taxon>
    </lineage>
</organism>
<keyword evidence="1" id="KW-1133">Transmembrane helix</keyword>
<feature type="transmembrane region" description="Helical" evidence="1">
    <location>
        <begin position="67"/>
        <end position="88"/>
    </location>
</feature>
<evidence type="ECO:0000313" key="3">
    <source>
        <dbReference type="Proteomes" id="UP001447516"/>
    </source>
</evidence>
<dbReference type="InterPro" id="IPR025671">
    <property type="entry name" value="HXXEE"/>
</dbReference>
<evidence type="ECO:0000313" key="2">
    <source>
        <dbReference type="EMBL" id="MEN3539478.1"/>
    </source>
</evidence>
<sequence length="195" mass="20811">MFDNDAGSGDRSLPAAVTWGLLAAFLVHDLEELLTMPSHRARQVRRWRERHPAVPPRLWSLAETDTVHAATGIALMGAVVGAAAAAGARSEGRSPFYQTVLLGFGLHGVAHLGHSLLARAYTPGVLTSPGVIAFSSWAWRRLRRSGVVTASGARETTSYAVLFPAVILGVHGAAHGLRRLARRAVRRAGAADRRS</sequence>
<gene>
    <name evidence="2" type="ORF">AAH991_30510</name>
</gene>